<evidence type="ECO:0000256" key="1">
    <source>
        <dbReference type="SAM" id="MobiDB-lite"/>
    </source>
</evidence>
<evidence type="ECO:0000313" key="2">
    <source>
        <dbReference type="EMBL" id="KAJ8778240.1"/>
    </source>
</evidence>
<protein>
    <submittedName>
        <fullName evidence="2">Uncharacterized protein</fullName>
    </submittedName>
</protein>
<name>A0AB34GHM7_ESCRO</name>
<keyword evidence="3" id="KW-1185">Reference proteome</keyword>
<gene>
    <name evidence="2" type="ORF">J1605_013807</name>
</gene>
<reference evidence="2 3" key="1">
    <citation type="submission" date="2022-11" db="EMBL/GenBank/DDBJ databases">
        <title>Whole genome sequence of Eschrichtius robustus ER-17-0199.</title>
        <authorList>
            <person name="Bruniche-Olsen A."/>
            <person name="Black A.N."/>
            <person name="Fields C.J."/>
            <person name="Walden K."/>
            <person name="Dewoody J.A."/>
        </authorList>
    </citation>
    <scope>NUCLEOTIDE SEQUENCE [LARGE SCALE GENOMIC DNA]</scope>
    <source>
        <strain evidence="2">ER-17-0199</strain>
        <tissue evidence="2">Blubber</tissue>
    </source>
</reference>
<dbReference type="AlphaFoldDB" id="A0AB34GHM7"/>
<evidence type="ECO:0000313" key="3">
    <source>
        <dbReference type="Proteomes" id="UP001159641"/>
    </source>
</evidence>
<comment type="caution">
    <text evidence="2">The sequence shown here is derived from an EMBL/GenBank/DDBJ whole genome shotgun (WGS) entry which is preliminary data.</text>
</comment>
<sequence length="122" mass="12587">MASGATPAAVKVRLVVPAAAVLRALYDPAPTGGDSASGPCAQPVRPRCGGEDLRPVSPGAAGGGERTIAASSPSLWSQLHPQRAVEVSVQGIIVRWELWPEEGTSSEDCNKFPWGFDALLPG</sequence>
<proteinExistence type="predicted"/>
<dbReference type="EMBL" id="JAIQCJ010002250">
    <property type="protein sequence ID" value="KAJ8778240.1"/>
    <property type="molecule type" value="Genomic_DNA"/>
</dbReference>
<accession>A0AB34GHM7</accession>
<organism evidence="2 3">
    <name type="scientific">Eschrichtius robustus</name>
    <name type="common">California gray whale</name>
    <name type="synonym">Eschrichtius gibbosus</name>
    <dbReference type="NCBI Taxonomy" id="9764"/>
    <lineage>
        <taxon>Eukaryota</taxon>
        <taxon>Metazoa</taxon>
        <taxon>Chordata</taxon>
        <taxon>Craniata</taxon>
        <taxon>Vertebrata</taxon>
        <taxon>Euteleostomi</taxon>
        <taxon>Mammalia</taxon>
        <taxon>Eutheria</taxon>
        <taxon>Laurasiatheria</taxon>
        <taxon>Artiodactyla</taxon>
        <taxon>Whippomorpha</taxon>
        <taxon>Cetacea</taxon>
        <taxon>Mysticeti</taxon>
        <taxon>Eschrichtiidae</taxon>
        <taxon>Eschrichtius</taxon>
    </lineage>
</organism>
<feature type="region of interest" description="Disordered" evidence="1">
    <location>
        <begin position="28"/>
        <end position="68"/>
    </location>
</feature>
<dbReference type="Proteomes" id="UP001159641">
    <property type="component" value="Unassembled WGS sequence"/>
</dbReference>